<evidence type="ECO:0000256" key="7">
    <source>
        <dbReference type="SAM" id="MobiDB-lite"/>
    </source>
</evidence>
<feature type="compositionally biased region" description="Acidic residues" evidence="7">
    <location>
        <begin position="440"/>
        <end position="450"/>
    </location>
</feature>
<comment type="similarity">
    <text evidence="1">Belongs to the ataxin-10 family.</text>
</comment>
<feature type="compositionally biased region" description="Basic and acidic residues" evidence="7">
    <location>
        <begin position="451"/>
        <end position="460"/>
    </location>
</feature>
<protein>
    <recommendedName>
        <fullName evidence="5">Ataxin-10 homolog</fullName>
    </recommendedName>
    <alternativeName>
        <fullName evidence="6">Copper transport protein 86</fullName>
    </alternativeName>
</protein>
<feature type="domain" description="Ataxin-10" evidence="8">
    <location>
        <begin position="787"/>
        <end position="883"/>
    </location>
</feature>
<dbReference type="InterPro" id="IPR016024">
    <property type="entry name" value="ARM-type_fold"/>
</dbReference>
<keyword evidence="3" id="KW-0131">Cell cycle</keyword>
<dbReference type="Gene3D" id="1.25.10.10">
    <property type="entry name" value="Leucine-rich Repeat Variant"/>
    <property type="match status" value="1"/>
</dbReference>
<evidence type="ECO:0000313" key="9">
    <source>
        <dbReference type="EMBL" id="SLM36992.1"/>
    </source>
</evidence>
<evidence type="ECO:0000256" key="3">
    <source>
        <dbReference type="ARBA" id="ARBA00023306"/>
    </source>
</evidence>
<feature type="compositionally biased region" description="Basic and acidic residues" evidence="7">
    <location>
        <begin position="423"/>
        <end position="432"/>
    </location>
</feature>
<keyword evidence="10" id="KW-1185">Reference proteome</keyword>
<dbReference type="InterPro" id="IPR051374">
    <property type="entry name" value="Ataxin-10/CTR86_families"/>
</dbReference>
<dbReference type="EMBL" id="FWEW01001411">
    <property type="protein sequence ID" value="SLM36992.1"/>
    <property type="molecule type" value="Genomic_DNA"/>
</dbReference>
<dbReference type="GO" id="GO:0051301">
    <property type="term" value="P:cell division"/>
    <property type="evidence" value="ECO:0007669"/>
    <property type="project" value="UniProtKB-KW"/>
</dbReference>
<comment type="function">
    <text evidence="4">May play a role in the regulation of cytokinesis.</text>
</comment>
<reference evidence="10" key="1">
    <citation type="submission" date="2017-03" db="EMBL/GenBank/DDBJ databases">
        <authorList>
            <person name="Sharma R."/>
            <person name="Thines M."/>
        </authorList>
    </citation>
    <scope>NUCLEOTIDE SEQUENCE [LARGE SCALE GENOMIC DNA]</scope>
</reference>
<evidence type="ECO:0000256" key="2">
    <source>
        <dbReference type="ARBA" id="ARBA00022618"/>
    </source>
</evidence>
<feature type="region of interest" description="Disordered" evidence="7">
    <location>
        <begin position="323"/>
        <end position="378"/>
    </location>
</feature>
<proteinExistence type="inferred from homology"/>
<evidence type="ECO:0000256" key="4">
    <source>
        <dbReference type="ARBA" id="ARBA00044746"/>
    </source>
</evidence>
<dbReference type="PANTHER" id="PTHR13255:SF0">
    <property type="entry name" value="ATAXIN-10"/>
    <property type="match status" value="1"/>
</dbReference>
<feature type="compositionally biased region" description="Polar residues" evidence="7">
    <location>
        <begin position="325"/>
        <end position="360"/>
    </location>
</feature>
<accession>A0A1W5D200</accession>
<organism evidence="9 10">
    <name type="scientific">Lasallia pustulata</name>
    <dbReference type="NCBI Taxonomy" id="136370"/>
    <lineage>
        <taxon>Eukaryota</taxon>
        <taxon>Fungi</taxon>
        <taxon>Dikarya</taxon>
        <taxon>Ascomycota</taxon>
        <taxon>Pezizomycotina</taxon>
        <taxon>Lecanoromycetes</taxon>
        <taxon>OSLEUM clade</taxon>
        <taxon>Umbilicariomycetidae</taxon>
        <taxon>Umbilicariales</taxon>
        <taxon>Umbilicariaceae</taxon>
        <taxon>Lasallia</taxon>
    </lineage>
</organism>
<dbReference type="GO" id="GO:0005829">
    <property type="term" value="C:cytosol"/>
    <property type="evidence" value="ECO:0007669"/>
    <property type="project" value="TreeGrafter"/>
</dbReference>
<dbReference type="Proteomes" id="UP000192927">
    <property type="component" value="Unassembled WGS sequence"/>
</dbReference>
<dbReference type="Pfam" id="PF09759">
    <property type="entry name" value="Atx10homo_assoc"/>
    <property type="match status" value="1"/>
</dbReference>
<evidence type="ECO:0000256" key="1">
    <source>
        <dbReference type="ARBA" id="ARBA00008384"/>
    </source>
</evidence>
<feature type="region of interest" description="Disordered" evidence="7">
    <location>
        <begin position="401"/>
        <end position="460"/>
    </location>
</feature>
<dbReference type="SUPFAM" id="SSF48371">
    <property type="entry name" value="ARM repeat"/>
    <property type="match status" value="1"/>
</dbReference>
<evidence type="ECO:0000313" key="10">
    <source>
        <dbReference type="Proteomes" id="UP000192927"/>
    </source>
</evidence>
<evidence type="ECO:0000256" key="6">
    <source>
        <dbReference type="ARBA" id="ARBA00044805"/>
    </source>
</evidence>
<sequence length="896" mass="98662">MTDRLPSEGSPAQTPPEEVMMKMVLVITQAFFESRTILPERSLGIVLGEGKRMLERSQRSAEVRQILGRSSLIWNGLTGVFMAAIPALEVQSFASHDPISPTHNGSSSTLMALNHANLMQDLERLNDLLTIARNMLATTKRAQNLAAAGGLDQQILKLIDVCVRVTARGYDGEAGTRSETQWTSVVASYKKLLITCLQFLHNFVMHNESRKLLLWLDLFGNSRSADAYFTGNIDPRKDDETKSLEFTKYCSPKNYYGWNPDCPITNGLTIDQQPGNANHDGKAALPVNEASGVASRLMEMVDGMVGMTLDHGRAPVAPNGLVEAQTDTSPQDRAAGRSSSDPVQTSKQWNWANLPDSNLYSDPRGKEIQADDTTIGRTPESAAKTLQAAKDQLMARLQEPSLIPGNGDHQARYGDSENGDNQQHGEEGDNRGSDLAADGSVEDEDGDDEEYHGPGDQERGLLTDIPLVLGPQEIEALPMIIQAGIVNLPKNNPTEAEEAQNMQAVRCNILLAQEAGRNLLRELLIFIAAWDLQDDEVYFKMMLQIMEAILQNGLMPFAYQTFGEVKDIVSPAQSIVIKILTQIFRGKQALAPAPEAAAQGNASARRAAAPTRVDLLIVRYIFTVFRQSIIPETCALIYLQGQIRAGAALPEDFPLNLWDMERVYEGVYQFLEFFAVLTESEDWKGLLVGWEIVSELVTLLRELDASIPKAPLGAMPQTVANAAAVAEESQNIPPTTAAPVAVERPYEPVSVDSTFQASEYADNSVPQSPDAPLDNQDPSDFEWRNLKKLVVLVLSSLVWKSPVVQEQIRKYGGVEMVLSCCNFDANNPYIREHAIMCLRFLLEGNRENQAIVEELEARKVIPDEVLDKRGYETFIDEGGKVGLRRKEGAVAVAQTQ</sequence>
<dbReference type="AlphaFoldDB" id="A0A1W5D200"/>
<evidence type="ECO:0000259" key="8">
    <source>
        <dbReference type="Pfam" id="PF09759"/>
    </source>
</evidence>
<keyword evidence="2" id="KW-0132">Cell division</keyword>
<dbReference type="InterPro" id="IPR019156">
    <property type="entry name" value="Ataxin-10_domain"/>
</dbReference>
<dbReference type="InterPro" id="IPR011989">
    <property type="entry name" value="ARM-like"/>
</dbReference>
<name>A0A1W5D200_9LECA</name>
<dbReference type="PANTHER" id="PTHR13255">
    <property type="entry name" value="ATAXIN-10"/>
    <property type="match status" value="1"/>
</dbReference>
<evidence type="ECO:0000256" key="5">
    <source>
        <dbReference type="ARBA" id="ARBA00044801"/>
    </source>
</evidence>